<dbReference type="Pfam" id="PF12697">
    <property type="entry name" value="Abhydrolase_6"/>
    <property type="match status" value="1"/>
</dbReference>
<comment type="caution">
    <text evidence="3">The sequence shown here is derived from an EMBL/GenBank/DDBJ whole genome shotgun (WGS) entry which is preliminary data.</text>
</comment>
<dbReference type="InterPro" id="IPR029058">
    <property type="entry name" value="AB_hydrolase_fold"/>
</dbReference>
<dbReference type="PRINTS" id="PR00111">
    <property type="entry name" value="ABHYDROLASE"/>
</dbReference>
<name>A0A849I5E8_9HYPH</name>
<dbReference type="PANTHER" id="PTHR43798:SF31">
    <property type="entry name" value="AB HYDROLASE SUPERFAMILY PROTEIN YCLE"/>
    <property type="match status" value="1"/>
</dbReference>
<protein>
    <submittedName>
        <fullName evidence="3">Alpha/beta hydrolase</fullName>
    </submittedName>
</protein>
<organism evidence="3 4">
    <name type="scientific">Enterovirga aerilata</name>
    <dbReference type="NCBI Taxonomy" id="2730920"/>
    <lineage>
        <taxon>Bacteria</taxon>
        <taxon>Pseudomonadati</taxon>
        <taxon>Pseudomonadota</taxon>
        <taxon>Alphaproteobacteria</taxon>
        <taxon>Hyphomicrobiales</taxon>
        <taxon>Methylobacteriaceae</taxon>
        <taxon>Enterovirga</taxon>
    </lineage>
</organism>
<dbReference type="RefSeq" id="WP_171218437.1">
    <property type="nucleotide sequence ID" value="NZ_JABEPP010000003.1"/>
</dbReference>
<dbReference type="EMBL" id="JABEPP010000003">
    <property type="protein sequence ID" value="NNM72924.1"/>
    <property type="molecule type" value="Genomic_DNA"/>
</dbReference>
<evidence type="ECO:0000259" key="2">
    <source>
        <dbReference type="Pfam" id="PF12697"/>
    </source>
</evidence>
<sequence length="298" mass="32581">MTHGDLAEPEARLRRRTFDIGDAEGGRLSAIEFGPAEGSLDLIFLHANGFNGRTYRTILEPLASERRILAVDQRGHGRTTLPAEPRSGRRSWDDLAADLVAILDRLDGPPVTLAGHSMGGTASVLAAVQRPDRVRRLVLFDPVILPWPVTMALRFGIPARRFKDLRSLAEGALRRKASFPSREAALAAYTGRGAFRTWRPEQLADYVADGFRVAPAGGVELACAPAWEASNFLSHAHDVWGALRKLRCPVRIIRAEKGSTCAVTRPLASGMMVETVPGTTHFLPMERPERVRAALLGQ</sequence>
<reference evidence="3 4" key="1">
    <citation type="submission" date="2020-04" db="EMBL/GenBank/DDBJ databases">
        <title>Enterovirga sp. isolate from soil.</title>
        <authorList>
            <person name="Chea S."/>
            <person name="Kim D.-U."/>
        </authorList>
    </citation>
    <scope>NUCLEOTIDE SEQUENCE [LARGE SCALE GENOMIC DNA]</scope>
    <source>
        <strain evidence="3 4">DB1703</strain>
    </source>
</reference>
<proteinExistence type="predicted"/>
<keyword evidence="4" id="KW-1185">Reference proteome</keyword>
<gene>
    <name evidence="3" type="ORF">HJG44_11100</name>
</gene>
<dbReference type="SUPFAM" id="SSF53474">
    <property type="entry name" value="alpha/beta-Hydrolases"/>
    <property type="match status" value="1"/>
</dbReference>
<feature type="domain" description="AB hydrolase-1" evidence="2">
    <location>
        <begin position="42"/>
        <end position="294"/>
    </location>
</feature>
<accession>A0A849I5E8</accession>
<keyword evidence="1 3" id="KW-0378">Hydrolase</keyword>
<evidence type="ECO:0000313" key="4">
    <source>
        <dbReference type="Proteomes" id="UP000564885"/>
    </source>
</evidence>
<dbReference type="GO" id="GO:0016787">
    <property type="term" value="F:hydrolase activity"/>
    <property type="evidence" value="ECO:0007669"/>
    <property type="project" value="UniProtKB-KW"/>
</dbReference>
<dbReference type="GO" id="GO:0016020">
    <property type="term" value="C:membrane"/>
    <property type="evidence" value="ECO:0007669"/>
    <property type="project" value="TreeGrafter"/>
</dbReference>
<dbReference type="PANTHER" id="PTHR43798">
    <property type="entry name" value="MONOACYLGLYCEROL LIPASE"/>
    <property type="match status" value="1"/>
</dbReference>
<evidence type="ECO:0000256" key="1">
    <source>
        <dbReference type="ARBA" id="ARBA00022801"/>
    </source>
</evidence>
<dbReference type="AlphaFoldDB" id="A0A849I5E8"/>
<dbReference type="PRINTS" id="PR00412">
    <property type="entry name" value="EPOXHYDRLASE"/>
</dbReference>
<dbReference type="InterPro" id="IPR000073">
    <property type="entry name" value="AB_hydrolase_1"/>
</dbReference>
<dbReference type="InterPro" id="IPR050266">
    <property type="entry name" value="AB_hydrolase_sf"/>
</dbReference>
<dbReference type="Proteomes" id="UP000564885">
    <property type="component" value="Unassembled WGS sequence"/>
</dbReference>
<evidence type="ECO:0000313" key="3">
    <source>
        <dbReference type="EMBL" id="NNM72924.1"/>
    </source>
</evidence>
<dbReference type="InterPro" id="IPR000639">
    <property type="entry name" value="Epox_hydrolase-like"/>
</dbReference>
<dbReference type="Gene3D" id="3.40.50.1820">
    <property type="entry name" value="alpha/beta hydrolase"/>
    <property type="match status" value="1"/>
</dbReference>